<evidence type="ECO:0000256" key="4">
    <source>
        <dbReference type="ARBA" id="ARBA00022490"/>
    </source>
</evidence>
<dbReference type="Pfam" id="PF25479">
    <property type="entry name" value="Vts1"/>
    <property type="match status" value="1"/>
</dbReference>
<dbReference type="Pfam" id="PF00536">
    <property type="entry name" value="SAM_1"/>
    <property type="match status" value="1"/>
</dbReference>
<dbReference type="InterPro" id="IPR050897">
    <property type="entry name" value="SMAUG/VTS1_RNA-bind"/>
</dbReference>
<gene>
    <name evidence="8" type="primary">Samd4b</name>
</gene>
<dbReference type="InterPro" id="IPR058599">
    <property type="entry name" value="PHAT_Smg/ZCCHC2-like"/>
</dbReference>
<name>A0A6F9DQY7_9ASCI</name>
<evidence type="ECO:0000313" key="8">
    <source>
        <dbReference type="EMBL" id="CAB3265852.1"/>
    </source>
</evidence>
<evidence type="ECO:0000256" key="5">
    <source>
        <dbReference type="ARBA" id="ARBA00022884"/>
    </source>
</evidence>
<protein>
    <recommendedName>
        <fullName evidence="3">Protein Smaug</fullName>
    </recommendedName>
</protein>
<dbReference type="InterPro" id="IPR013761">
    <property type="entry name" value="SAM/pointed_sf"/>
</dbReference>
<dbReference type="AlphaFoldDB" id="A0A6F9DQY7"/>
<evidence type="ECO:0000256" key="1">
    <source>
        <dbReference type="ARBA" id="ARBA00004496"/>
    </source>
</evidence>
<evidence type="ECO:0000259" key="7">
    <source>
        <dbReference type="SMART" id="SM00454"/>
    </source>
</evidence>
<dbReference type="Pfam" id="PF09246">
    <property type="entry name" value="PHAT"/>
    <property type="match status" value="1"/>
</dbReference>
<comment type="similarity">
    <text evidence="2">Belongs to the SMAUG family.</text>
</comment>
<organism evidence="8">
    <name type="scientific">Phallusia mammillata</name>
    <dbReference type="NCBI Taxonomy" id="59560"/>
    <lineage>
        <taxon>Eukaryota</taxon>
        <taxon>Metazoa</taxon>
        <taxon>Chordata</taxon>
        <taxon>Tunicata</taxon>
        <taxon>Ascidiacea</taxon>
        <taxon>Phlebobranchia</taxon>
        <taxon>Ascidiidae</taxon>
        <taxon>Phallusia</taxon>
    </lineage>
</organism>
<dbReference type="Gene3D" id="1.10.150.50">
    <property type="entry name" value="Transcription Factor, Ets-1"/>
    <property type="match status" value="1"/>
</dbReference>
<dbReference type="GO" id="GO:0003729">
    <property type="term" value="F:mRNA binding"/>
    <property type="evidence" value="ECO:0007669"/>
    <property type="project" value="TreeGrafter"/>
</dbReference>
<dbReference type="InterPro" id="IPR001660">
    <property type="entry name" value="SAM"/>
</dbReference>
<dbReference type="GO" id="GO:0006355">
    <property type="term" value="P:regulation of DNA-templated transcription"/>
    <property type="evidence" value="ECO:0007669"/>
    <property type="project" value="InterPro"/>
</dbReference>
<evidence type="ECO:0000256" key="6">
    <source>
        <dbReference type="SAM" id="MobiDB-lite"/>
    </source>
</evidence>
<dbReference type="GO" id="GO:0000932">
    <property type="term" value="C:P-body"/>
    <property type="evidence" value="ECO:0007669"/>
    <property type="project" value="TreeGrafter"/>
</dbReference>
<dbReference type="SUPFAM" id="SSF47769">
    <property type="entry name" value="SAM/Pointed domain"/>
    <property type="match status" value="1"/>
</dbReference>
<keyword evidence="4" id="KW-0963">Cytoplasm</keyword>
<keyword evidence="5" id="KW-0694">RNA-binding</keyword>
<feature type="region of interest" description="Disordered" evidence="6">
    <location>
        <begin position="156"/>
        <end position="175"/>
    </location>
</feature>
<dbReference type="GO" id="GO:0030371">
    <property type="term" value="F:translation repressor activity"/>
    <property type="evidence" value="ECO:0007669"/>
    <property type="project" value="InterPro"/>
</dbReference>
<accession>A0A6F9DQY7</accession>
<reference evidence="8" key="1">
    <citation type="submission" date="2020-04" db="EMBL/GenBank/DDBJ databases">
        <authorList>
            <person name="Neveu A P."/>
        </authorList>
    </citation>
    <scope>NUCLEOTIDE SEQUENCE</scope>
    <source>
        <tissue evidence="8">Whole embryo</tissue>
    </source>
</reference>
<proteinExistence type="evidence at transcript level"/>
<evidence type="ECO:0000256" key="2">
    <source>
        <dbReference type="ARBA" id="ARBA00008232"/>
    </source>
</evidence>
<comment type="subcellular location">
    <subcellularLocation>
        <location evidence="1">Cytoplasm</location>
    </subcellularLocation>
</comment>
<dbReference type="PANTHER" id="PTHR12515:SF5">
    <property type="entry name" value="PROTEIN SMAUG"/>
    <property type="match status" value="1"/>
</dbReference>
<dbReference type="Pfam" id="PF26034">
    <property type="entry name" value="PHAT_SMAUG"/>
    <property type="match status" value="1"/>
</dbReference>
<feature type="region of interest" description="Disordered" evidence="6">
    <location>
        <begin position="345"/>
        <end position="364"/>
    </location>
</feature>
<dbReference type="InterPro" id="IPR057327">
    <property type="entry name" value="Vts1_dom"/>
</dbReference>
<dbReference type="SMART" id="SM00454">
    <property type="entry name" value="SAM"/>
    <property type="match status" value="1"/>
</dbReference>
<dbReference type="InterPro" id="IPR037093">
    <property type="entry name" value="PHAT_dom_sf"/>
</dbReference>
<dbReference type="Gene3D" id="1.25.40.170">
    <property type="entry name" value="Smaug, PHAT domain"/>
    <property type="match status" value="1"/>
</dbReference>
<feature type="domain" description="SAM" evidence="7">
    <location>
        <begin position="247"/>
        <end position="310"/>
    </location>
</feature>
<dbReference type="GO" id="GO:0000289">
    <property type="term" value="P:nuclear-transcribed mRNA poly(A) tail shortening"/>
    <property type="evidence" value="ECO:0007669"/>
    <property type="project" value="TreeGrafter"/>
</dbReference>
<feature type="region of interest" description="Disordered" evidence="6">
    <location>
        <begin position="430"/>
        <end position="498"/>
    </location>
</feature>
<dbReference type="EMBL" id="LR789990">
    <property type="protein sequence ID" value="CAB3265852.1"/>
    <property type="molecule type" value="mRNA"/>
</dbReference>
<feature type="region of interest" description="Disordered" evidence="6">
    <location>
        <begin position="215"/>
        <end position="241"/>
    </location>
</feature>
<sequence>MLFSDQVEVLAAWFKNWNECEQTVALYSLLKRVKKCQAKFLARCLEHFLNDCDELYPIEEEANNDEFVSRLFTEPQKSTVIDQLLSHLPLLRPGNDTAKNRYLQILPTVLAFAIERSEYLEESRQLLSYSLIHPAFDNKERHLLTSWMSGLDGRMSSENRIPSSQGDLSPEVSSNTNSLELGVTANGLNDWNDNNVVNEKSTSLTNSLQDFATACASQPDISSPSSATANSLPDTSLPSASTCTNEQLADGMADVKVWLKSLRLHKYDYLFSQMTYEAMMELTPDKLDEKSVTKGARNKIILSIKKLHERFKQLQALENEILGGGSLRAALLELKGVIQTPIKRFESKKPETDESGASGKKENIEEGDIPALYTKVMGKACTQLLVSKPDEENITLYMKLLERCLQHAAFTEVQKRRLRSWKQQVNKMYRSLPRNTRPPGPQRPQGVGFPLQRRQRTPFGPQLSTNPRPLNPLASPPLRPMGMGFQSQNMGGWYGNGHTSGGGHLGNIDPARKAASYDPRLGQRVFTENDEAPSEINTRLDSLCLSVAEHALADGLDGVSTL</sequence>
<dbReference type="InterPro" id="IPR015327">
    <property type="entry name" value="PHAT_dom"/>
</dbReference>
<dbReference type="PANTHER" id="PTHR12515">
    <property type="entry name" value="STERILE ALPHA MOTIF DOMAIN CONTAINING PROTEIN 4-RELATED"/>
    <property type="match status" value="1"/>
</dbReference>
<evidence type="ECO:0000256" key="3">
    <source>
        <dbReference type="ARBA" id="ARBA00018651"/>
    </source>
</evidence>